<feature type="region of interest" description="Disordered" evidence="1">
    <location>
        <begin position="192"/>
        <end position="222"/>
    </location>
</feature>
<feature type="transmembrane region" description="Helical" evidence="2">
    <location>
        <begin position="100"/>
        <end position="122"/>
    </location>
</feature>
<keyword evidence="2" id="KW-1133">Transmembrane helix</keyword>
<reference evidence="5" key="1">
    <citation type="submission" date="2023-03" db="EMBL/GenBank/DDBJ databases">
        <title>Massive genome expansion in bonnet fungi (Mycena s.s.) driven by repeated elements and novel gene families across ecological guilds.</title>
        <authorList>
            <consortium name="Lawrence Berkeley National Laboratory"/>
            <person name="Harder C.B."/>
            <person name="Miyauchi S."/>
            <person name="Viragh M."/>
            <person name="Kuo A."/>
            <person name="Thoen E."/>
            <person name="Andreopoulos B."/>
            <person name="Lu D."/>
            <person name="Skrede I."/>
            <person name="Drula E."/>
            <person name="Henrissat B."/>
            <person name="Morin E."/>
            <person name="Kohler A."/>
            <person name="Barry K."/>
            <person name="LaButti K."/>
            <person name="Morin E."/>
            <person name="Salamov A."/>
            <person name="Lipzen A."/>
            <person name="Mereny Z."/>
            <person name="Hegedus B."/>
            <person name="Baldrian P."/>
            <person name="Stursova M."/>
            <person name="Weitz H."/>
            <person name="Taylor A."/>
            <person name="Grigoriev I.V."/>
            <person name="Nagy L.G."/>
            <person name="Martin F."/>
            <person name="Kauserud H."/>
        </authorList>
    </citation>
    <scope>NUCLEOTIDE SEQUENCE</scope>
    <source>
        <strain evidence="5">CBHHK200</strain>
    </source>
</reference>
<feature type="transmembrane region" description="Helical" evidence="2">
    <location>
        <begin position="69"/>
        <end position="88"/>
    </location>
</feature>
<organism evidence="5 6">
    <name type="scientific">Mycena alexandri</name>
    <dbReference type="NCBI Taxonomy" id="1745969"/>
    <lineage>
        <taxon>Eukaryota</taxon>
        <taxon>Fungi</taxon>
        <taxon>Dikarya</taxon>
        <taxon>Basidiomycota</taxon>
        <taxon>Agaricomycotina</taxon>
        <taxon>Agaricomycetes</taxon>
        <taxon>Agaricomycetidae</taxon>
        <taxon>Agaricales</taxon>
        <taxon>Marasmiineae</taxon>
        <taxon>Mycenaceae</taxon>
        <taxon>Mycena</taxon>
    </lineage>
</organism>
<dbReference type="AlphaFoldDB" id="A0AAD6WX31"/>
<feature type="transmembrane region" description="Helical" evidence="2">
    <location>
        <begin position="134"/>
        <end position="158"/>
    </location>
</feature>
<keyword evidence="6" id="KW-1185">Reference proteome</keyword>
<feature type="compositionally biased region" description="Polar residues" evidence="1">
    <location>
        <begin position="206"/>
        <end position="222"/>
    </location>
</feature>
<evidence type="ECO:0000313" key="5">
    <source>
        <dbReference type="EMBL" id="KAJ7027860.1"/>
    </source>
</evidence>
<evidence type="ECO:0000313" key="6">
    <source>
        <dbReference type="Proteomes" id="UP001218188"/>
    </source>
</evidence>
<proteinExistence type="predicted"/>
<evidence type="ECO:0000313" key="4">
    <source>
        <dbReference type="EMBL" id="KAJ7015833.1"/>
    </source>
</evidence>
<feature type="transmembrane region" description="Helical" evidence="2">
    <location>
        <begin position="12"/>
        <end position="38"/>
    </location>
</feature>
<feature type="domain" description="DUF6534" evidence="3">
    <location>
        <begin position="115"/>
        <end position="189"/>
    </location>
</feature>
<dbReference type="InterPro" id="IPR045339">
    <property type="entry name" value="DUF6534"/>
</dbReference>
<dbReference type="Proteomes" id="UP001218188">
    <property type="component" value="Unassembled WGS sequence"/>
</dbReference>
<keyword evidence="2" id="KW-0812">Transmembrane</keyword>
<comment type="caution">
    <text evidence="5">The sequence shown here is derived from an EMBL/GenBank/DDBJ whole genome shotgun (WGS) entry which is preliminary data.</text>
</comment>
<keyword evidence="2" id="KW-0472">Membrane</keyword>
<gene>
    <name evidence="5" type="ORF">C8F04DRAFT_1266458</name>
    <name evidence="4" type="ORF">C8F04DRAFT_1284626</name>
</gene>
<evidence type="ECO:0000259" key="3">
    <source>
        <dbReference type="Pfam" id="PF20152"/>
    </source>
</evidence>
<accession>A0AAD6WX31</accession>
<dbReference type="EMBL" id="JARJCM010000834">
    <property type="protein sequence ID" value="KAJ7015833.1"/>
    <property type="molecule type" value="Genomic_DNA"/>
</dbReference>
<name>A0AAD6WX31_9AGAR</name>
<evidence type="ECO:0000256" key="1">
    <source>
        <dbReference type="SAM" id="MobiDB-lite"/>
    </source>
</evidence>
<sequence>MSALQPSNPEQTFGVLFIGFALSMTGYGFTFFQTYVYFSGYPSDHWALKLFLSCVPHLVKTEAKDRLKAAISVAAFFLGIGMITTMFNTPLFAHLATNRALISLAFRFITLASLVAFIALVQSSKRSPDLLDEVYLYLFPRGLVGTAIWFGCILLFLIQPHNVYWVPMYLTAVKVSVNAMLTTLNLRESFRGKGLNEEDPPPPTRTGYNQSSNTHRGTTVSNMFNHTTNTKVIHISRTAEHDRVIDDTISKRVYSSDDDPIVTFRSVDMKL</sequence>
<protein>
    <recommendedName>
        <fullName evidence="3">DUF6534 domain-containing protein</fullName>
    </recommendedName>
</protein>
<dbReference type="Pfam" id="PF20152">
    <property type="entry name" value="DUF6534"/>
    <property type="match status" value="1"/>
</dbReference>
<evidence type="ECO:0000256" key="2">
    <source>
        <dbReference type="SAM" id="Phobius"/>
    </source>
</evidence>
<dbReference type="EMBL" id="JARJCM010000118">
    <property type="protein sequence ID" value="KAJ7027860.1"/>
    <property type="molecule type" value="Genomic_DNA"/>
</dbReference>